<dbReference type="OrthoDB" id="116701at2759"/>
<gene>
    <name evidence="2" type="ORF">IV203_035889</name>
</gene>
<keyword evidence="3" id="KW-1185">Reference proteome</keyword>
<dbReference type="EMBL" id="JAGRRH010000013">
    <property type="protein sequence ID" value="KAG7360790.1"/>
    <property type="molecule type" value="Genomic_DNA"/>
</dbReference>
<protein>
    <recommendedName>
        <fullName evidence="4">Tudor domain-containing protein</fullName>
    </recommendedName>
</protein>
<name>A0A9K3PV01_9STRA</name>
<dbReference type="AlphaFoldDB" id="A0A9K3PV01"/>
<feature type="region of interest" description="Disordered" evidence="1">
    <location>
        <begin position="76"/>
        <end position="100"/>
    </location>
</feature>
<sequence>MGDETAFTVRGIDNISNVSCHVSCAIQILCHAIPPIRQLLLSLLDHYHGTGETNNGTTIPNSHNVLVNELLDFVSGGSSRPHSNSSSSNNNNNISSNNNNRHDESWTLFSTWNPRRLFTYLKYCHNIDYEQVGDPSTTLIRLLHLLIPPCETLLKQSVWEGQTRQVLEGYRRFQTSTITTNDDNDDIVHHLCQDYLQRTKYGKIKDMACPLVLRETTSSKTQRTQQQQQQQQSMLNLLQHCTTEPQVVQGLEYPWETMEADTFTECMVDQSYLPTILKCHDDDLQPTTAATATTTWMTIKRTELHRVPRVWLLHVERPRPLEIIQNLWMESDRTNPPPVSSVEVPFVFDAETVHAWHAPTSSSSPVAATRMLLQGAILQVIDLTDDDDDVAAELLEEEIEVHSVALLRCFAPHEESSSPSSWVLIDDEQRITIDDDRASMLLAGSVETQPNSNDDTESKAYYGATLLVYAISEEEEVQQDWMDTINEILQSLVKKEDNEDKSIASNPENLVGRRLKIKWAKGKYYPGVVTRYDASNGKHQVLYDDGDVKEYVLAKKTIEWEKD</sequence>
<evidence type="ECO:0000256" key="1">
    <source>
        <dbReference type="SAM" id="MobiDB-lite"/>
    </source>
</evidence>
<dbReference type="CDD" id="cd20404">
    <property type="entry name" value="Tudor_Agenet_AtEML-like"/>
    <property type="match status" value="1"/>
</dbReference>
<comment type="caution">
    <text evidence="2">The sequence shown here is derived from an EMBL/GenBank/DDBJ whole genome shotgun (WGS) entry which is preliminary data.</text>
</comment>
<feature type="compositionally biased region" description="Low complexity" evidence="1">
    <location>
        <begin position="83"/>
        <end position="99"/>
    </location>
</feature>
<evidence type="ECO:0000313" key="2">
    <source>
        <dbReference type="EMBL" id="KAG7360790.1"/>
    </source>
</evidence>
<dbReference type="Proteomes" id="UP000693970">
    <property type="component" value="Unassembled WGS sequence"/>
</dbReference>
<evidence type="ECO:0008006" key="4">
    <source>
        <dbReference type="Google" id="ProtNLM"/>
    </source>
</evidence>
<organism evidence="2 3">
    <name type="scientific">Nitzschia inconspicua</name>
    <dbReference type="NCBI Taxonomy" id="303405"/>
    <lineage>
        <taxon>Eukaryota</taxon>
        <taxon>Sar</taxon>
        <taxon>Stramenopiles</taxon>
        <taxon>Ochrophyta</taxon>
        <taxon>Bacillariophyta</taxon>
        <taxon>Bacillariophyceae</taxon>
        <taxon>Bacillariophycidae</taxon>
        <taxon>Bacillariales</taxon>
        <taxon>Bacillariaceae</taxon>
        <taxon>Nitzschia</taxon>
    </lineage>
</organism>
<reference evidence="2" key="2">
    <citation type="submission" date="2021-04" db="EMBL/GenBank/DDBJ databases">
        <authorList>
            <person name="Podell S."/>
        </authorList>
    </citation>
    <scope>NUCLEOTIDE SEQUENCE</scope>
    <source>
        <strain evidence="2">Hildebrandi</strain>
    </source>
</reference>
<proteinExistence type="predicted"/>
<accession>A0A9K3PV01</accession>
<evidence type="ECO:0000313" key="3">
    <source>
        <dbReference type="Proteomes" id="UP000693970"/>
    </source>
</evidence>
<reference evidence="2" key="1">
    <citation type="journal article" date="2021" name="Sci. Rep.">
        <title>Diploid genomic architecture of Nitzschia inconspicua, an elite biomass production diatom.</title>
        <authorList>
            <person name="Oliver A."/>
            <person name="Podell S."/>
            <person name="Pinowska A."/>
            <person name="Traller J.C."/>
            <person name="Smith S.R."/>
            <person name="McClure R."/>
            <person name="Beliaev A."/>
            <person name="Bohutskyi P."/>
            <person name="Hill E.A."/>
            <person name="Rabines A."/>
            <person name="Zheng H."/>
            <person name="Allen L.Z."/>
            <person name="Kuo A."/>
            <person name="Grigoriev I.V."/>
            <person name="Allen A.E."/>
            <person name="Hazlebeck D."/>
            <person name="Allen E.E."/>
        </authorList>
    </citation>
    <scope>NUCLEOTIDE SEQUENCE</scope>
    <source>
        <strain evidence="2">Hildebrandi</strain>
    </source>
</reference>